<evidence type="ECO:0000313" key="2">
    <source>
        <dbReference type="EMBL" id="MPC77623.1"/>
    </source>
</evidence>
<evidence type="ECO:0000313" key="3">
    <source>
        <dbReference type="Proteomes" id="UP000324222"/>
    </source>
</evidence>
<evidence type="ECO:0000256" key="1">
    <source>
        <dbReference type="SAM" id="MobiDB-lite"/>
    </source>
</evidence>
<name>A0A5B7I5S6_PORTR</name>
<protein>
    <submittedName>
        <fullName evidence="2">Uncharacterized protein</fullName>
    </submittedName>
</protein>
<sequence>MNPEALLVRGSRKYSSSYSCSFATSRPTQSQRNSRKPQRVTHPACRYCLLICVAPSLSLNL</sequence>
<dbReference type="Proteomes" id="UP000324222">
    <property type="component" value="Unassembled WGS sequence"/>
</dbReference>
<dbReference type="EMBL" id="VSRR010046296">
    <property type="protein sequence ID" value="MPC77623.1"/>
    <property type="molecule type" value="Genomic_DNA"/>
</dbReference>
<reference evidence="2 3" key="1">
    <citation type="submission" date="2019-05" db="EMBL/GenBank/DDBJ databases">
        <title>Another draft genome of Portunus trituberculatus and its Hox gene families provides insights of decapod evolution.</title>
        <authorList>
            <person name="Jeong J.-H."/>
            <person name="Song I."/>
            <person name="Kim S."/>
            <person name="Choi T."/>
            <person name="Kim D."/>
            <person name="Ryu S."/>
            <person name="Kim W."/>
        </authorList>
    </citation>
    <scope>NUCLEOTIDE SEQUENCE [LARGE SCALE GENOMIC DNA]</scope>
    <source>
        <tissue evidence="2">Muscle</tissue>
    </source>
</reference>
<organism evidence="2 3">
    <name type="scientific">Portunus trituberculatus</name>
    <name type="common">Swimming crab</name>
    <name type="synonym">Neptunus trituberculatus</name>
    <dbReference type="NCBI Taxonomy" id="210409"/>
    <lineage>
        <taxon>Eukaryota</taxon>
        <taxon>Metazoa</taxon>
        <taxon>Ecdysozoa</taxon>
        <taxon>Arthropoda</taxon>
        <taxon>Crustacea</taxon>
        <taxon>Multicrustacea</taxon>
        <taxon>Malacostraca</taxon>
        <taxon>Eumalacostraca</taxon>
        <taxon>Eucarida</taxon>
        <taxon>Decapoda</taxon>
        <taxon>Pleocyemata</taxon>
        <taxon>Brachyura</taxon>
        <taxon>Eubrachyura</taxon>
        <taxon>Portunoidea</taxon>
        <taxon>Portunidae</taxon>
        <taxon>Portuninae</taxon>
        <taxon>Portunus</taxon>
    </lineage>
</organism>
<comment type="caution">
    <text evidence="2">The sequence shown here is derived from an EMBL/GenBank/DDBJ whole genome shotgun (WGS) entry which is preliminary data.</text>
</comment>
<keyword evidence="3" id="KW-1185">Reference proteome</keyword>
<accession>A0A5B7I5S6</accession>
<proteinExistence type="predicted"/>
<dbReference type="AlphaFoldDB" id="A0A5B7I5S6"/>
<feature type="region of interest" description="Disordered" evidence="1">
    <location>
        <begin position="18"/>
        <end position="41"/>
    </location>
</feature>
<gene>
    <name evidence="2" type="ORF">E2C01_072081</name>
</gene>